<dbReference type="Proteomes" id="UP000777303">
    <property type="component" value="Unassembled WGS sequence"/>
</dbReference>
<dbReference type="InterPro" id="IPR018187">
    <property type="entry name" value="Asp/Glu_racemase_AS_1"/>
</dbReference>
<dbReference type="Pfam" id="PF01177">
    <property type="entry name" value="Asp_Glu_race"/>
    <property type="match status" value="1"/>
</dbReference>
<proteinExistence type="inferred from homology"/>
<organism evidence="3 4">
    <name type="scientific">Candidatus Paralactobacillus gallistercoris</name>
    <dbReference type="NCBI Taxonomy" id="2838724"/>
    <lineage>
        <taxon>Bacteria</taxon>
        <taxon>Bacillati</taxon>
        <taxon>Bacillota</taxon>
        <taxon>Bacilli</taxon>
        <taxon>Lactobacillales</taxon>
        <taxon>Lactobacillaceae</taxon>
        <taxon>Lactobacillus</taxon>
    </lineage>
</organism>
<dbReference type="NCBIfam" id="TIGR00035">
    <property type="entry name" value="asp_race"/>
    <property type="match status" value="1"/>
</dbReference>
<dbReference type="InterPro" id="IPR001920">
    <property type="entry name" value="Asp/Glu_race"/>
</dbReference>
<dbReference type="PROSITE" id="PS00923">
    <property type="entry name" value="ASP_GLU_RACEMASE_1"/>
    <property type="match status" value="1"/>
</dbReference>
<accession>A0A948X152</accession>
<sequence>MKNFFTIIGGMGTMATESYIHLLNERTHAHKDQDYLDYILVNHATIPDRTAYLLDHQQPNFFPDLLADIKQQSLLHPNFMVMICNTAHYFYEDLQAATDVPLLHMPHIAIKELAKRYPNEKRIGLIATEGTLADHIYDHEIANIGAEVVTGDHHVQELVMRLIYGCIKEKGTMNAELYHEILQIMHDRYGCNVIVLGCTELSFAQAAAPDHPYHVIDAQSIIVDKSIELAQAFREDKAYAQKLVKELLK</sequence>
<dbReference type="EMBL" id="JAHLFS010000058">
    <property type="protein sequence ID" value="MBU3851986.1"/>
    <property type="molecule type" value="Genomic_DNA"/>
</dbReference>
<dbReference type="Gene3D" id="3.40.50.1860">
    <property type="match status" value="2"/>
</dbReference>
<dbReference type="InterPro" id="IPR004380">
    <property type="entry name" value="Asp_race"/>
</dbReference>
<evidence type="ECO:0000256" key="1">
    <source>
        <dbReference type="ARBA" id="ARBA00007847"/>
    </source>
</evidence>
<comment type="caution">
    <text evidence="3">The sequence shown here is derived from an EMBL/GenBank/DDBJ whole genome shotgun (WGS) entry which is preliminary data.</text>
</comment>
<dbReference type="AlphaFoldDB" id="A0A948X152"/>
<evidence type="ECO:0000256" key="2">
    <source>
        <dbReference type="ARBA" id="ARBA00023235"/>
    </source>
</evidence>
<dbReference type="InterPro" id="IPR015942">
    <property type="entry name" value="Asp/Glu/hydantoin_racemase"/>
</dbReference>
<reference evidence="3" key="2">
    <citation type="submission" date="2021-04" db="EMBL/GenBank/DDBJ databases">
        <authorList>
            <person name="Gilroy R."/>
        </authorList>
    </citation>
    <scope>NUCLEOTIDE SEQUENCE</scope>
    <source>
        <strain evidence="3">F6-6636</strain>
    </source>
</reference>
<protein>
    <submittedName>
        <fullName evidence="3">Amino acid racemase</fullName>
        <ecNumber evidence="3">5.1.1.-</ecNumber>
    </submittedName>
</protein>
<reference evidence="3" key="1">
    <citation type="journal article" date="2021" name="PeerJ">
        <title>Extensive microbial diversity within the chicken gut microbiome revealed by metagenomics and culture.</title>
        <authorList>
            <person name="Gilroy R."/>
            <person name="Ravi A."/>
            <person name="Getino M."/>
            <person name="Pursley I."/>
            <person name="Horton D.L."/>
            <person name="Alikhan N.F."/>
            <person name="Baker D."/>
            <person name="Gharbi K."/>
            <person name="Hall N."/>
            <person name="Watson M."/>
            <person name="Adriaenssens E.M."/>
            <person name="Foster-Nyarko E."/>
            <person name="Jarju S."/>
            <person name="Secka A."/>
            <person name="Antonio M."/>
            <person name="Oren A."/>
            <person name="Chaudhuri R.R."/>
            <person name="La Ragione R."/>
            <person name="Hildebrand F."/>
            <person name="Pallen M.J."/>
        </authorList>
    </citation>
    <scope>NUCLEOTIDE SEQUENCE</scope>
    <source>
        <strain evidence="3">F6-6636</strain>
    </source>
</reference>
<evidence type="ECO:0000313" key="3">
    <source>
        <dbReference type="EMBL" id="MBU3851986.1"/>
    </source>
</evidence>
<evidence type="ECO:0000313" key="4">
    <source>
        <dbReference type="Proteomes" id="UP000777303"/>
    </source>
</evidence>
<dbReference type="PANTHER" id="PTHR21198:SF7">
    <property type="entry name" value="ASPARTATE-GLUTAMATE RACEMASE FAMILY"/>
    <property type="match status" value="1"/>
</dbReference>
<gene>
    <name evidence="3" type="ORF">H9901_04735</name>
</gene>
<comment type="similarity">
    <text evidence="1">Belongs to the aspartate/glutamate racemases family.</text>
</comment>
<keyword evidence="2 3" id="KW-0413">Isomerase</keyword>
<dbReference type="SUPFAM" id="SSF53681">
    <property type="entry name" value="Aspartate/glutamate racemase"/>
    <property type="match status" value="2"/>
</dbReference>
<dbReference type="GO" id="GO:0047661">
    <property type="term" value="F:amino-acid racemase activity"/>
    <property type="evidence" value="ECO:0007669"/>
    <property type="project" value="InterPro"/>
</dbReference>
<dbReference type="EC" id="5.1.1.-" evidence="3"/>
<dbReference type="PANTHER" id="PTHR21198">
    <property type="entry name" value="GLUTAMATE RACEMASE"/>
    <property type="match status" value="1"/>
</dbReference>
<name>A0A948X152_9LACO</name>